<dbReference type="EMBL" id="CAADFS010000161">
    <property type="protein sequence ID" value="VFK52247.1"/>
    <property type="molecule type" value="Genomic_DNA"/>
</dbReference>
<gene>
    <name evidence="1" type="ORF">BECKTC1821D_GA0114238_11612</name>
    <name evidence="2" type="ORF">BECKTC1821F_GA0114240_11392</name>
</gene>
<name>A0A450ZER0_9GAMM</name>
<evidence type="ECO:0000313" key="2">
    <source>
        <dbReference type="EMBL" id="VFK64689.1"/>
    </source>
</evidence>
<accession>A0A450ZER0</accession>
<dbReference type="AlphaFoldDB" id="A0A450ZER0"/>
<sequence length="41" mass="4600">MEFLELEIKALPETKYALVGRILKSAFKAVRVPLILLTRAG</sequence>
<dbReference type="EMBL" id="CAADFW010000139">
    <property type="protein sequence ID" value="VFK64689.1"/>
    <property type="molecule type" value="Genomic_DNA"/>
</dbReference>
<organism evidence="1">
    <name type="scientific">Candidatus Kentrum sp. TC</name>
    <dbReference type="NCBI Taxonomy" id="2126339"/>
    <lineage>
        <taxon>Bacteria</taxon>
        <taxon>Pseudomonadati</taxon>
        <taxon>Pseudomonadota</taxon>
        <taxon>Gammaproteobacteria</taxon>
        <taxon>Candidatus Kentrum</taxon>
    </lineage>
</organism>
<evidence type="ECO:0000313" key="1">
    <source>
        <dbReference type="EMBL" id="VFK52247.1"/>
    </source>
</evidence>
<protein>
    <submittedName>
        <fullName evidence="1">Uncharacterized protein</fullName>
    </submittedName>
</protein>
<proteinExistence type="predicted"/>
<reference evidence="1" key="1">
    <citation type="submission" date="2019-02" db="EMBL/GenBank/DDBJ databases">
        <authorList>
            <person name="Gruber-Vodicka R. H."/>
            <person name="Seah K. B. B."/>
        </authorList>
    </citation>
    <scope>NUCLEOTIDE SEQUENCE</scope>
    <source>
        <strain evidence="1">BECK_BZ123</strain>
        <strain evidence="2">BECK_BZ126</strain>
    </source>
</reference>